<comment type="caution">
    <text evidence="2">The sequence shown here is derived from an EMBL/GenBank/DDBJ whole genome shotgun (WGS) entry which is preliminary data.</text>
</comment>
<evidence type="ECO:0000313" key="2">
    <source>
        <dbReference type="EMBL" id="EAU42667.1"/>
    </source>
</evidence>
<dbReference type="PIRSF" id="PIRSF016789">
    <property type="entry name" value="DUF454"/>
    <property type="match status" value="1"/>
</dbReference>
<dbReference type="eggNOG" id="COG2832">
    <property type="taxonomic scope" value="Bacteria"/>
</dbReference>
<evidence type="ECO:0000256" key="1">
    <source>
        <dbReference type="SAM" id="Phobius"/>
    </source>
</evidence>
<evidence type="ECO:0008006" key="4">
    <source>
        <dbReference type="Google" id="ProtNLM"/>
    </source>
</evidence>
<sequence>MNPARLFWLTVGTSAVLLAALGVVLPLLPTTPFLILSAFAFSRSSPKLEAWLLDHPRFGPAIRDWRAERAISRRAKWLATLVMILTLMLGGFLGLSVTILLVQGGIFVIVLAFVWTRREPLGCAKAQCH</sequence>
<dbReference type="PANTHER" id="PTHR35813">
    <property type="entry name" value="INNER MEMBRANE PROTEIN YBAN"/>
    <property type="match status" value="1"/>
</dbReference>
<feature type="transmembrane region" description="Helical" evidence="1">
    <location>
        <begin position="99"/>
        <end position="116"/>
    </location>
</feature>
<proteinExistence type="predicted"/>
<gene>
    <name evidence="2" type="ORF">FP2506_07496</name>
</gene>
<organism evidence="2 3">
    <name type="scientific">Fulvimarina pelagi HTCC2506</name>
    <dbReference type="NCBI Taxonomy" id="314231"/>
    <lineage>
        <taxon>Bacteria</taxon>
        <taxon>Pseudomonadati</taxon>
        <taxon>Pseudomonadota</taxon>
        <taxon>Alphaproteobacteria</taxon>
        <taxon>Hyphomicrobiales</taxon>
        <taxon>Aurantimonadaceae</taxon>
        <taxon>Fulvimarina</taxon>
    </lineage>
</organism>
<feature type="transmembrane region" description="Helical" evidence="1">
    <location>
        <begin position="6"/>
        <end position="28"/>
    </location>
</feature>
<reference evidence="2 3" key="1">
    <citation type="journal article" date="2010" name="J. Bacteriol.">
        <title>Genome sequence of Fulvimarina pelagi HTCC2506T, a Mn(II)-oxidizing alphaproteobacterium possessing an aerobic anoxygenic photosynthetic gene cluster and Xanthorhodopsin.</title>
        <authorList>
            <person name="Kang I."/>
            <person name="Oh H.M."/>
            <person name="Lim S.I."/>
            <person name="Ferriera S."/>
            <person name="Giovannoni S.J."/>
            <person name="Cho J.C."/>
        </authorList>
    </citation>
    <scope>NUCLEOTIDE SEQUENCE [LARGE SCALE GENOMIC DNA]</scope>
    <source>
        <strain evidence="2 3">HTCC2506</strain>
    </source>
</reference>
<dbReference type="RefSeq" id="WP_007066641.1">
    <property type="nucleotide sequence ID" value="NZ_DS022272.1"/>
</dbReference>
<keyword evidence="1" id="KW-0812">Transmembrane</keyword>
<name>Q0G6P7_9HYPH</name>
<dbReference type="GO" id="GO:0005886">
    <property type="term" value="C:plasma membrane"/>
    <property type="evidence" value="ECO:0007669"/>
    <property type="project" value="TreeGrafter"/>
</dbReference>
<evidence type="ECO:0000313" key="3">
    <source>
        <dbReference type="Proteomes" id="UP000004310"/>
    </source>
</evidence>
<keyword evidence="1" id="KW-1133">Transmembrane helix</keyword>
<dbReference type="HOGENOM" id="CLU_113299_0_2_5"/>
<keyword evidence="3" id="KW-1185">Reference proteome</keyword>
<dbReference type="InterPro" id="IPR007401">
    <property type="entry name" value="DUF454"/>
</dbReference>
<dbReference type="AlphaFoldDB" id="Q0G6P7"/>
<dbReference type="Proteomes" id="UP000004310">
    <property type="component" value="Unassembled WGS sequence"/>
</dbReference>
<keyword evidence="1" id="KW-0472">Membrane</keyword>
<protein>
    <recommendedName>
        <fullName evidence="4">Inner membrane protein</fullName>
    </recommendedName>
</protein>
<accession>Q0G6P7</accession>
<dbReference type="EMBL" id="AATP01000001">
    <property type="protein sequence ID" value="EAU42667.1"/>
    <property type="molecule type" value="Genomic_DNA"/>
</dbReference>
<dbReference type="PANTHER" id="PTHR35813:SF1">
    <property type="entry name" value="INNER MEMBRANE PROTEIN YBAN"/>
    <property type="match status" value="1"/>
</dbReference>
<dbReference type="Pfam" id="PF04304">
    <property type="entry name" value="DUF454"/>
    <property type="match status" value="1"/>
</dbReference>